<accession>A0A437D6L5</accession>
<dbReference type="Proteomes" id="UP000283210">
    <property type="component" value="Chromosome 7"/>
</dbReference>
<organism evidence="1 2">
    <name type="scientific">Oryzias javanicus</name>
    <name type="common">Javanese ricefish</name>
    <name type="synonym">Aplocheilus javanicus</name>
    <dbReference type="NCBI Taxonomy" id="123683"/>
    <lineage>
        <taxon>Eukaryota</taxon>
        <taxon>Metazoa</taxon>
        <taxon>Chordata</taxon>
        <taxon>Craniata</taxon>
        <taxon>Vertebrata</taxon>
        <taxon>Euteleostomi</taxon>
        <taxon>Actinopterygii</taxon>
        <taxon>Neopterygii</taxon>
        <taxon>Teleostei</taxon>
        <taxon>Neoteleostei</taxon>
        <taxon>Acanthomorphata</taxon>
        <taxon>Ovalentaria</taxon>
        <taxon>Atherinomorphae</taxon>
        <taxon>Beloniformes</taxon>
        <taxon>Adrianichthyidae</taxon>
        <taxon>Oryziinae</taxon>
        <taxon>Oryzias</taxon>
    </lineage>
</organism>
<reference evidence="1 2" key="2">
    <citation type="submission" date="2019-01" db="EMBL/GenBank/DDBJ databases">
        <title>A chromosome length genome reference of the Java medaka (oryzias javanicus).</title>
        <authorList>
            <person name="Herpin A."/>
            <person name="Takehana Y."/>
            <person name="Naruse K."/>
            <person name="Ansai S."/>
            <person name="Kawaguchi M."/>
        </authorList>
    </citation>
    <scope>NUCLEOTIDE SEQUENCE [LARGE SCALE GENOMIC DNA]</scope>
    <source>
        <strain evidence="1">RS831</strain>
        <tissue evidence="1">Whole body</tissue>
    </source>
</reference>
<sequence>MFNFTRDRNASVQPGTPLKSWLSGVAAGRGCLSHFCSADGGALTPTPPSVTSASRVRLFPSYVGRIFLPSTACRNTEINNRGGRAPPLLRLRVSAGRHRRMDGRGLYTSKFPSVKPDPPVHEMEVLGPMDKPCCFPSSMSGL</sequence>
<keyword evidence="2" id="KW-1185">Reference proteome</keyword>
<dbReference type="EMBL" id="CM012443">
    <property type="protein sequence ID" value="RVE70656.1"/>
    <property type="molecule type" value="Genomic_DNA"/>
</dbReference>
<evidence type="ECO:0000313" key="1">
    <source>
        <dbReference type="EMBL" id="RVE70656.1"/>
    </source>
</evidence>
<proteinExistence type="predicted"/>
<evidence type="ECO:0000313" key="2">
    <source>
        <dbReference type="Proteomes" id="UP000283210"/>
    </source>
</evidence>
<protein>
    <submittedName>
        <fullName evidence="1">Uncharacterized protein</fullName>
    </submittedName>
</protein>
<reference evidence="1 2" key="1">
    <citation type="submission" date="2018-11" db="EMBL/GenBank/DDBJ databases">
        <authorList>
            <person name="Lopez-Roques C."/>
            <person name="Donnadieu C."/>
            <person name="Bouchez O."/>
            <person name="Klopp C."/>
            <person name="Cabau C."/>
            <person name="Zahm M."/>
        </authorList>
    </citation>
    <scope>NUCLEOTIDE SEQUENCE [LARGE SCALE GENOMIC DNA]</scope>
    <source>
        <strain evidence="1">RS831</strain>
        <tissue evidence="1">Whole body</tissue>
    </source>
</reference>
<name>A0A437D6L5_ORYJA</name>
<dbReference type="AlphaFoldDB" id="A0A437D6L5"/>
<gene>
    <name evidence="1" type="ORF">OJAV_G00066640</name>
</gene>